<dbReference type="AlphaFoldDB" id="A0A6A6X9R6"/>
<sequence length="143" mass="16281">MSAIFCCSSMRPYKGKAISHEAKFTNFMAWAAFPRESDLNSSDDAATITHPPYVVQIVKQVNFGPLESKRYFALNASGSGDEAFVEVLEKWLIDANFQKLNTFKNFKCDSHNKFFELNIYQKDPTNAHHWRANIARPAAEIDL</sequence>
<name>A0A6A6X9R6_9PLEO</name>
<evidence type="ECO:0000313" key="1">
    <source>
        <dbReference type="EMBL" id="KAF2792874.1"/>
    </source>
</evidence>
<keyword evidence="2" id="KW-1185">Reference proteome</keyword>
<evidence type="ECO:0000313" key="2">
    <source>
        <dbReference type="Proteomes" id="UP000799757"/>
    </source>
</evidence>
<reference evidence="1" key="1">
    <citation type="journal article" date="2020" name="Stud. Mycol.">
        <title>101 Dothideomycetes genomes: a test case for predicting lifestyles and emergence of pathogens.</title>
        <authorList>
            <person name="Haridas S."/>
            <person name="Albert R."/>
            <person name="Binder M."/>
            <person name="Bloem J."/>
            <person name="Labutti K."/>
            <person name="Salamov A."/>
            <person name="Andreopoulos B."/>
            <person name="Baker S."/>
            <person name="Barry K."/>
            <person name="Bills G."/>
            <person name="Bluhm B."/>
            <person name="Cannon C."/>
            <person name="Castanera R."/>
            <person name="Culley D."/>
            <person name="Daum C."/>
            <person name="Ezra D."/>
            <person name="Gonzalez J."/>
            <person name="Henrissat B."/>
            <person name="Kuo A."/>
            <person name="Liang C."/>
            <person name="Lipzen A."/>
            <person name="Lutzoni F."/>
            <person name="Magnuson J."/>
            <person name="Mondo S."/>
            <person name="Nolan M."/>
            <person name="Ohm R."/>
            <person name="Pangilinan J."/>
            <person name="Park H.-J."/>
            <person name="Ramirez L."/>
            <person name="Alfaro M."/>
            <person name="Sun H."/>
            <person name="Tritt A."/>
            <person name="Yoshinaga Y."/>
            <person name="Zwiers L.-H."/>
            <person name="Turgeon B."/>
            <person name="Goodwin S."/>
            <person name="Spatafora J."/>
            <person name="Crous P."/>
            <person name="Grigoriev I."/>
        </authorList>
    </citation>
    <scope>NUCLEOTIDE SEQUENCE</scope>
    <source>
        <strain evidence="1">CBS 109.77</strain>
    </source>
</reference>
<dbReference type="EMBL" id="MU001951">
    <property type="protein sequence ID" value="KAF2792874.1"/>
    <property type="molecule type" value="Genomic_DNA"/>
</dbReference>
<organism evidence="1 2">
    <name type="scientific">Melanomma pulvis-pyrius CBS 109.77</name>
    <dbReference type="NCBI Taxonomy" id="1314802"/>
    <lineage>
        <taxon>Eukaryota</taxon>
        <taxon>Fungi</taxon>
        <taxon>Dikarya</taxon>
        <taxon>Ascomycota</taxon>
        <taxon>Pezizomycotina</taxon>
        <taxon>Dothideomycetes</taxon>
        <taxon>Pleosporomycetidae</taxon>
        <taxon>Pleosporales</taxon>
        <taxon>Melanommataceae</taxon>
        <taxon>Melanomma</taxon>
    </lineage>
</organism>
<protein>
    <submittedName>
        <fullName evidence="1">Uncharacterized protein</fullName>
    </submittedName>
</protein>
<dbReference type="OrthoDB" id="10264507at2759"/>
<gene>
    <name evidence="1" type="ORF">K505DRAFT_350319</name>
</gene>
<dbReference type="Proteomes" id="UP000799757">
    <property type="component" value="Unassembled WGS sequence"/>
</dbReference>
<accession>A0A6A6X9R6</accession>
<proteinExistence type="predicted"/>